<dbReference type="AlphaFoldDB" id="I8J614"/>
<organism evidence="13 14">
    <name type="scientific">Fictibacillus macauensis ZFHKF-1</name>
    <dbReference type="NCBI Taxonomy" id="1196324"/>
    <lineage>
        <taxon>Bacteria</taxon>
        <taxon>Bacillati</taxon>
        <taxon>Bacillota</taxon>
        <taxon>Bacilli</taxon>
        <taxon>Bacillales</taxon>
        <taxon>Fictibacillaceae</taxon>
        <taxon>Fictibacillus</taxon>
    </lineage>
</organism>
<evidence type="ECO:0000256" key="6">
    <source>
        <dbReference type="ARBA" id="ARBA00022807"/>
    </source>
</evidence>
<dbReference type="CDD" id="cd07346">
    <property type="entry name" value="ABC_6TM_exporters"/>
    <property type="match status" value="1"/>
</dbReference>
<keyword evidence="8 10" id="KW-1133">Transmembrane helix</keyword>
<comment type="subcellular location">
    <subcellularLocation>
        <location evidence="1">Cell membrane</location>
        <topology evidence="1">Multi-pass membrane protein</topology>
    </subcellularLocation>
</comment>
<dbReference type="PANTHER" id="PTHR24221">
    <property type="entry name" value="ATP-BINDING CASSETTE SUB-FAMILY B"/>
    <property type="match status" value="1"/>
</dbReference>
<evidence type="ECO:0000256" key="9">
    <source>
        <dbReference type="ARBA" id="ARBA00023136"/>
    </source>
</evidence>
<dbReference type="Pfam" id="PF00005">
    <property type="entry name" value="ABC_tran"/>
    <property type="match status" value="1"/>
</dbReference>
<keyword evidence="9 10" id="KW-0472">Membrane</keyword>
<dbReference type="InterPro" id="IPR027417">
    <property type="entry name" value="P-loop_NTPase"/>
</dbReference>
<comment type="caution">
    <text evidence="13">The sequence shown here is derived from an EMBL/GenBank/DDBJ whole genome shotgun (WGS) entry which is preliminary data.</text>
</comment>
<dbReference type="FunFam" id="3.40.50.300:FF:000299">
    <property type="entry name" value="ABC transporter ATP-binding protein/permease"/>
    <property type="match status" value="1"/>
</dbReference>
<evidence type="ECO:0000256" key="5">
    <source>
        <dbReference type="ARBA" id="ARBA00022741"/>
    </source>
</evidence>
<evidence type="ECO:0000313" key="14">
    <source>
        <dbReference type="Proteomes" id="UP000004080"/>
    </source>
</evidence>
<keyword evidence="14" id="KW-1185">Reference proteome</keyword>
<dbReference type="SMART" id="SM00382">
    <property type="entry name" value="AAA"/>
    <property type="match status" value="1"/>
</dbReference>
<sequence length="555" mass="61963">MFLLSAIALQLVNPFIMRRFINQALEGKAVSDLYVWAVLFMVVSLATQGLLIAVQYFGESVGWGATNRLRITLLRHFFSLDLAQRKKYSTGELIERIDGDLNALQNFFSQFVIKLVGNALLMIGILVALFMIDWRIGSGLTIFTIGALFMIDRIRASAIPYANQARQINGQFYGFITERLQGADEIRSNGASRYTLKQFIQWIAKYYPALKRAEIRNYSMWMTSIAVFTIGNIFSLSIGAYLYKSGAISLGSVFLIVQFTELMMVPIEQIRREMEDLQKADASILRIQELLAHKSSQPSVSTKPFPEGPCDIVFKNVSLYYNEQTPALRDVSFAVKRNTTLAIIGQSGSGKTTLTNVLLRFYLPTAGSICINETNIESFALQDMREKIGIVTQDVHLFAGTLRENLTFYNSSITDEDLIETMTALRVLPWFHGLTNGLDTTIEGLGRNVSAGEAQLIAMIRVFLKRPEIIVLDEATARMDPETEHIVKQAIQALVSERTCLIIAHRLETIQHADAILILESGKVVEYGAFQALAADCSSMLTDLLQKGGVSLENV</sequence>
<accession>I8J614</accession>
<reference evidence="13 14" key="1">
    <citation type="journal article" date="2012" name="J. Bacteriol.">
        <title>Genome of Bacillus macauensis ZFHKF-1, a Long-Chain-Forming Bacterium.</title>
        <authorList>
            <person name="Cai L."/>
            <person name="Zhang T."/>
        </authorList>
    </citation>
    <scope>NUCLEOTIDE SEQUENCE [LARGE SCALE GENOMIC DNA]</scope>
    <source>
        <strain evidence="13 14">ZFHKF-1</strain>
    </source>
</reference>
<feature type="domain" description="ABC transporter" evidence="11">
    <location>
        <begin position="312"/>
        <end position="546"/>
    </location>
</feature>
<keyword evidence="6" id="KW-0378">Hydrolase</keyword>
<dbReference type="PROSITE" id="PS50929">
    <property type="entry name" value="ABC_TM1F"/>
    <property type="match status" value="1"/>
</dbReference>
<proteinExistence type="predicted"/>
<dbReference type="RefSeq" id="WP_007200335.1">
    <property type="nucleotide sequence ID" value="NZ_AKKV01000008.1"/>
</dbReference>
<keyword evidence="3" id="KW-1003">Cell membrane</keyword>
<evidence type="ECO:0000259" key="12">
    <source>
        <dbReference type="PROSITE" id="PS50929"/>
    </source>
</evidence>
<keyword evidence="7" id="KW-0067">ATP-binding</keyword>
<keyword evidence="6" id="KW-0645">Protease</keyword>
<evidence type="ECO:0000256" key="2">
    <source>
        <dbReference type="ARBA" id="ARBA00022448"/>
    </source>
</evidence>
<dbReference type="Proteomes" id="UP000004080">
    <property type="component" value="Unassembled WGS sequence"/>
</dbReference>
<evidence type="ECO:0000259" key="11">
    <source>
        <dbReference type="PROSITE" id="PS50893"/>
    </source>
</evidence>
<dbReference type="Gene3D" id="3.40.50.300">
    <property type="entry name" value="P-loop containing nucleotide triphosphate hydrolases"/>
    <property type="match status" value="1"/>
</dbReference>
<dbReference type="GO" id="GO:0140359">
    <property type="term" value="F:ABC-type transporter activity"/>
    <property type="evidence" value="ECO:0007669"/>
    <property type="project" value="InterPro"/>
</dbReference>
<evidence type="ECO:0000313" key="13">
    <source>
        <dbReference type="EMBL" id="EIT87246.1"/>
    </source>
</evidence>
<dbReference type="InterPro" id="IPR003439">
    <property type="entry name" value="ABC_transporter-like_ATP-bd"/>
</dbReference>
<dbReference type="GO" id="GO:0016887">
    <property type="term" value="F:ATP hydrolysis activity"/>
    <property type="evidence" value="ECO:0007669"/>
    <property type="project" value="InterPro"/>
</dbReference>
<dbReference type="SUPFAM" id="SSF52540">
    <property type="entry name" value="P-loop containing nucleoside triphosphate hydrolases"/>
    <property type="match status" value="1"/>
</dbReference>
<evidence type="ECO:0000256" key="1">
    <source>
        <dbReference type="ARBA" id="ARBA00004651"/>
    </source>
</evidence>
<name>I8J614_9BACL</name>
<feature type="transmembrane region" description="Helical" evidence="10">
    <location>
        <begin position="111"/>
        <end position="130"/>
    </location>
</feature>
<dbReference type="PANTHER" id="PTHR24221:SF654">
    <property type="entry name" value="ATP-BINDING CASSETTE SUB-FAMILY B MEMBER 6"/>
    <property type="match status" value="1"/>
</dbReference>
<dbReference type="SUPFAM" id="SSF90123">
    <property type="entry name" value="ABC transporter transmembrane region"/>
    <property type="match status" value="1"/>
</dbReference>
<dbReference type="Pfam" id="PF00664">
    <property type="entry name" value="ABC_membrane"/>
    <property type="match status" value="1"/>
</dbReference>
<feature type="transmembrane region" description="Helical" evidence="10">
    <location>
        <begin position="33"/>
        <end position="58"/>
    </location>
</feature>
<feature type="transmembrane region" description="Helical" evidence="10">
    <location>
        <begin position="136"/>
        <end position="154"/>
    </location>
</feature>
<evidence type="ECO:0000256" key="3">
    <source>
        <dbReference type="ARBA" id="ARBA00022475"/>
    </source>
</evidence>
<dbReference type="GO" id="GO:0005886">
    <property type="term" value="C:plasma membrane"/>
    <property type="evidence" value="ECO:0007669"/>
    <property type="project" value="UniProtKB-SubCell"/>
</dbReference>
<protein>
    <submittedName>
        <fullName evidence="13">ABC transporter</fullName>
    </submittedName>
</protein>
<dbReference type="InterPro" id="IPR036640">
    <property type="entry name" value="ABC1_TM_sf"/>
</dbReference>
<feature type="transmembrane region" description="Helical" evidence="10">
    <location>
        <begin position="220"/>
        <end position="242"/>
    </location>
</feature>
<dbReference type="PROSITE" id="PS00211">
    <property type="entry name" value="ABC_TRANSPORTER_1"/>
    <property type="match status" value="1"/>
</dbReference>
<dbReference type="GO" id="GO:0034040">
    <property type="term" value="F:ATPase-coupled lipid transmembrane transporter activity"/>
    <property type="evidence" value="ECO:0007669"/>
    <property type="project" value="TreeGrafter"/>
</dbReference>
<keyword evidence="6" id="KW-0788">Thiol protease</keyword>
<keyword evidence="2" id="KW-0813">Transport</keyword>
<dbReference type="GO" id="GO:0005524">
    <property type="term" value="F:ATP binding"/>
    <property type="evidence" value="ECO:0007669"/>
    <property type="project" value="UniProtKB-KW"/>
</dbReference>
<dbReference type="PATRIC" id="fig|1196324.3.peg.227"/>
<feature type="domain" description="ABC transmembrane type-1" evidence="12">
    <location>
        <begin position="1"/>
        <end position="279"/>
    </location>
</feature>
<evidence type="ECO:0000256" key="10">
    <source>
        <dbReference type="SAM" id="Phobius"/>
    </source>
</evidence>
<dbReference type="Gene3D" id="1.20.1560.10">
    <property type="entry name" value="ABC transporter type 1, transmembrane domain"/>
    <property type="match status" value="1"/>
</dbReference>
<dbReference type="InterPro" id="IPR003593">
    <property type="entry name" value="AAA+_ATPase"/>
</dbReference>
<dbReference type="InterPro" id="IPR011527">
    <property type="entry name" value="ABC1_TM_dom"/>
</dbReference>
<dbReference type="InterPro" id="IPR039421">
    <property type="entry name" value="Type_1_exporter"/>
</dbReference>
<dbReference type="STRING" id="1196324.A374_01144"/>
<evidence type="ECO:0000256" key="4">
    <source>
        <dbReference type="ARBA" id="ARBA00022692"/>
    </source>
</evidence>
<dbReference type="InterPro" id="IPR017871">
    <property type="entry name" value="ABC_transporter-like_CS"/>
</dbReference>
<dbReference type="EMBL" id="AKKV01000008">
    <property type="protein sequence ID" value="EIT87246.1"/>
    <property type="molecule type" value="Genomic_DNA"/>
</dbReference>
<evidence type="ECO:0000256" key="7">
    <source>
        <dbReference type="ARBA" id="ARBA00022840"/>
    </source>
</evidence>
<gene>
    <name evidence="13" type="ORF">A374_01144</name>
</gene>
<dbReference type="eggNOG" id="COG1132">
    <property type="taxonomic scope" value="Bacteria"/>
</dbReference>
<dbReference type="PROSITE" id="PS50893">
    <property type="entry name" value="ABC_TRANSPORTER_2"/>
    <property type="match status" value="1"/>
</dbReference>
<keyword evidence="5" id="KW-0547">Nucleotide-binding</keyword>
<keyword evidence="4 10" id="KW-0812">Transmembrane</keyword>
<dbReference type="GO" id="GO:0008234">
    <property type="term" value="F:cysteine-type peptidase activity"/>
    <property type="evidence" value="ECO:0007669"/>
    <property type="project" value="UniProtKB-KW"/>
</dbReference>
<evidence type="ECO:0000256" key="8">
    <source>
        <dbReference type="ARBA" id="ARBA00022989"/>
    </source>
</evidence>